<comment type="caution">
    <text evidence="1">The sequence shown here is derived from an EMBL/GenBank/DDBJ whole genome shotgun (WGS) entry which is preliminary data.</text>
</comment>
<sequence>MADFCSQIMYFDVYYYIIEPDDTILKVIEDTDMLQESLPGPFGGRNELKYITRKGGIVLLHDGYQFVRKITYKNGAIVWECYLRKKTKCTGTMTIKENQIIKKTSHSCIPDFDKNLVESYMDNCKKKKSSRPIFSTTSRGARVLIIAGFKFYRHRITGSKIRWACATSGGCKAVVYTIEEEEIVRCVNVHSHPPPIYQIDHPQY</sequence>
<proteinExistence type="predicted"/>
<dbReference type="EMBL" id="CM056784">
    <property type="protein sequence ID" value="KAJ8724553.1"/>
    <property type="molecule type" value="Genomic_DNA"/>
</dbReference>
<organism evidence="1 2">
    <name type="scientific">Mythimna loreyi</name>
    <dbReference type="NCBI Taxonomy" id="667449"/>
    <lineage>
        <taxon>Eukaryota</taxon>
        <taxon>Metazoa</taxon>
        <taxon>Ecdysozoa</taxon>
        <taxon>Arthropoda</taxon>
        <taxon>Hexapoda</taxon>
        <taxon>Insecta</taxon>
        <taxon>Pterygota</taxon>
        <taxon>Neoptera</taxon>
        <taxon>Endopterygota</taxon>
        <taxon>Lepidoptera</taxon>
        <taxon>Glossata</taxon>
        <taxon>Ditrysia</taxon>
        <taxon>Noctuoidea</taxon>
        <taxon>Noctuidae</taxon>
        <taxon>Noctuinae</taxon>
        <taxon>Hadenini</taxon>
        <taxon>Mythimna</taxon>
    </lineage>
</organism>
<keyword evidence="2" id="KW-1185">Reference proteome</keyword>
<gene>
    <name evidence="1" type="ORF">PYW08_016027</name>
</gene>
<protein>
    <submittedName>
        <fullName evidence="1">Uncharacterized protein</fullName>
    </submittedName>
</protein>
<reference evidence="1" key="1">
    <citation type="submission" date="2023-03" db="EMBL/GenBank/DDBJ databases">
        <title>Chromosome-level genomes of two armyworms, Mythimna separata and Mythimna loreyi, provide insights into the biosynthesis and reception of sex pheromones.</title>
        <authorList>
            <person name="Zhao H."/>
        </authorList>
    </citation>
    <scope>NUCLEOTIDE SEQUENCE</scope>
    <source>
        <strain evidence="1">BeijingLab</strain>
    </source>
</reference>
<accession>A0ACC2QSC8</accession>
<name>A0ACC2QSC8_9NEOP</name>
<evidence type="ECO:0000313" key="2">
    <source>
        <dbReference type="Proteomes" id="UP001231649"/>
    </source>
</evidence>
<evidence type="ECO:0000313" key="1">
    <source>
        <dbReference type="EMBL" id="KAJ8724553.1"/>
    </source>
</evidence>
<dbReference type="Proteomes" id="UP001231649">
    <property type="component" value="Chromosome 8"/>
</dbReference>